<evidence type="ECO:0000256" key="4">
    <source>
        <dbReference type="ARBA" id="ARBA00022989"/>
    </source>
</evidence>
<dbReference type="PANTHER" id="PTHR10877">
    <property type="entry name" value="POLYCYSTIN FAMILY MEMBER"/>
    <property type="match status" value="1"/>
</dbReference>
<feature type="domain" description="Polycystin" evidence="7">
    <location>
        <begin position="101"/>
        <end position="163"/>
    </location>
</feature>
<dbReference type="GO" id="GO:0050982">
    <property type="term" value="P:detection of mechanical stimulus"/>
    <property type="evidence" value="ECO:0007669"/>
    <property type="project" value="TreeGrafter"/>
</dbReference>
<evidence type="ECO:0000256" key="3">
    <source>
        <dbReference type="ARBA" id="ARBA00022692"/>
    </source>
</evidence>
<organism evidence="8 9">
    <name type="scientific">Adineta ricciae</name>
    <name type="common">Rotifer</name>
    <dbReference type="NCBI Taxonomy" id="249248"/>
    <lineage>
        <taxon>Eukaryota</taxon>
        <taxon>Metazoa</taxon>
        <taxon>Spiralia</taxon>
        <taxon>Gnathifera</taxon>
        <taxon>Rotifera</taxon>
        <taxon>Eurotatoria</taxon>
        <taxon>Bdelloidea</taxon>
        <taxon>Adinetida</taxon>
        <taxon>Adinetidae</taxon>
        <taxon>Adineta</taxon>
    </lineage>
</organism>
<dbReference type="PANTHER" id="PTHR10877:SF194">
    <property type="entry name" value="LOCATION OF VULVA DEFECTIVE 1"/>
    <property type="match status" value="1"/>
</dbReference>
<dbReference type="InterPro" id="IPR046791">
    <property type="entry name" value="Polycystin_dom"/>
</dbReference>
<dbReference type="EMBL" id="CAJNOJ010000099">
    <property type="protein sequence ID" value="CAF1105692.1"/>
    <property type="molecule type" value="Genomic_DNA"/>
</dbReference>
<dbReference type="InterPro" id="IPR051223">
    <property type="entry name" value="Polycystin"/>
</dbReference>
<keyword evidence="4" id="KW-1133">Transmembrane helix</keyword>
<keyword evidence="3" id="KW-0812">Transmembrane</keyword>
<reference evidence="8" key="1">
    <citation type="submission" date="2021-02" db="EMBL/GenBank/DDBJ databases">
        <authorList>
            <person name="Nowell W R."/>
        </authorList>
    </citation>
    <scope>NUCLEOTIDE SEQUENCE</scope>
</reference>
<dbReference type="GO" id="GO:0005262">
    <property type="term" value="F:calcium channel activity"/>
    <property type="evidence" value="ECO:0007669"/>
    <property type="project" value="TreeGrafter"/>
</dbReference>
<sequence>MKVLIYWLLLTTSNPSLTANHLRRFFLNIGRTQNDYTKITTIDDYWLWLENSFLENIRAHKWYNNKTTSCYFRIMQSPFIWAKIEPNINLTAIEYSLAIRNAFVYTKGKQPDTYLYMGTHATYGSGGYVYEIRGRLSDIRSNLSTLHHLEWIDAKTRAVLIQSTSKVIIFDYSN</sequence>
<keyword evidence="5" id="KW-0472">Membrane</keyword>
<evidence type="ECO:0000313" key="9">
    <source>
        <dbReference type="Proteomes" id="UP000663852"/>
    </source>
</evidence>
<dbReference type="OrthoDB" id="444119at2759"/>
<keyword evidence="6" id="KW-0732">Signal</keyword>
<evidence type="ECO:0000259" key="7">
    <source>
        <dbReference type="Pfam" id="PF20519"/>
    </source>
</evidence>
<comment type="subcellular location">
    <subcellularLocation>
        <location evidence="1">Membrane</location>
        <topology evidence="1">Multi-pass membrane protein</topology>
    </subcellularLocation>
</comment>
<evidence type="ECO:0000256" key="2">
    <source>
        <dbReference type="ARBA" id="ARBA00007200"/>
    </source>
</evidence>
<dbReference type="GO" id="GO:0016020">
    <property type="term" value="C:membrane"/>
    <property type="evidence" value="ECO:0007669"/>
    <property type="project" value="UniProtKB-SubCell"/>
</dbReference>
<feature type="signal peptide" evidence="6">
    <location>
        <begin position="1"/>
        <end position="18"/>
    </location>
</feature>
<comment type="caution">
    <text evidence="8">The sequence shown here is derived from an EMBL/GenBank/DDBJ whole genome shotgun (WGS) entry which is preliminary data.</text>
</comment>
<evidence type="ECO:0000313" key="8">
    <source>
        <dbReference type="EMBL" id="CAF1105692.1"/>
    </source>
</evidence>
<protein>
    <recommendedName>
        <fullName evidence="7">Polycystin domain-containing protein</fullName>
    </recommendedName>
</protein>
<name>A0A814PBN9_ADIRI</name>
<dbReference type="Pfam" id="PF20519">
    <property type="entry name" value="Polycystin_dom"/>
    <property type="match status" value="1"/>
</dbReference>
<evidence type="ECO:0000256" key="6">
    <source>
        <dbReference type="SAM" id="SignalP"/>
    </source>
</evidence>
<dbReference type="Proteomes" id="UP000663852">
    <property type="component" value="Unassembled WGS sequence"/>
</dbReference>
<feature type="chain" id="PRO_5032356800" description="Polycystin domain-containing protein" evidence="6">
    <location>
        <begin position="19"/>
        <end position="174"/>
    </location>
</feature>
<proteinExistence type="inferred from homology"/>
<comment type="similarity">
    <text evidence="2">Belongs to the polycystin family.</text>
</comment>
<accession>A0A814PBN9</accession>
<evidence type="ECO:0000256" key="5">
    <source>
        <dbReference type="ARBA" id="ARBA00023136"/>
    </source>
</evidence>
<evidence type="ECO:0000256" key="1">
    <source>
        <dbReference type="ARBA" id="ARBA00004141"/>
    </source>
</evidence>
<gene>
    <name evidence="8" type="ORF">EDS130_LOCUS20225</name>
</gene>
<dbReference type="AlphaFoldDB" id="A0A814PBN9"/>